<proteinExistence type="predicted"/>
<evidence type="ECO:0000256" key="2">
    <source>
        <dbReference type="SAM" id="Phobius"/>
    </source>
</evidence>
<sequence length="275" mass="29736">MLLQLLADGVPIDCGGMGDALTGCYGRLPAVGIAAAAVLAGAGVLGPVLLAVLLPQLLNTIAGVPTGDGTPDDPREGASPTGEPADARIVSASLANADVFRAARSAGTEPDEPAVLVLRYRPDFDRRDFDRKARDLVRLGREGRLKKAAPDRESNKVYDPSTGKRRTRTNVYRERIIRRLTKGGRLTRDTGTAETNKYLANKRVVERLYAGKGRPKAAGVGYDPDHIQELQLDGKDTYDNFRLMDTWTNREIGREISVALRNVPEGTPVIVKVIP</sequence>
<evidence type="ECO:0000256" key="1">
    <source>
        <dbReference type="SAM" id="MobiDB-lite"/>
    </source>
</evidence>
<evidence type="ECO:0000313" key="4">
    <source>
        <dbReference type="Proteomes" id="UP000199001"/>
    </source>
</evidence>
<gene>
    <name evidence="3" type="ORF">GA0070606_2616</name>
</gene>
<dbReference type="AlphaFoldDB" id="A0A1C6UR62"/>
<keyword evidence="2" id="KW-0472">Membrane</keyword>
<dbReference type="EMBL" id="FMHZ01000002">
    <property type="protein sequence ID" value="SCL56488.1"/>
    <property type="molecule type" value="Genomic_DNA"/>
</dbReference>
<reference evidence="4" key="1">
    <citation type="submission" date="2016-06" db="EMBL/GenBank/DDBJ databases">
        <authorList>
            <person name="Varghese N."/>
            <person name="Submissions Spin"/>
        </authorList>
    </citation>
    <scope>NUCLEOTIDE SEQUENCE [LARGE SCALE GENOMIC DNA]</scope>
    <source>
        <strain evidence="4">DSM 43903</strain>
    </source>
</reference>
<keyword evidence="4" id="KW-1185">Reference proteome</keyword>
<keyword evidence="2" id="KW-1133">Transmembrane helix</keyword>
<dbReference type="STRING" id="47855.GA0070606_2616"/>
<feature type="transmembrane region" description="Helical" evidence="2">
    <location>
        <begin position="30"/>
        <end position="54"/>
    </location>
</feature>
<dbReference type="OrthoDB" id="4069900at2"/>
<dbReference type="RefSeq" id="WP_091098582.1">
    <property type="nucleotide sequence ID" value="NZ_FMHZ01000002.1"/>
</dbReference>
<feature type="region of interest" description="Disordered" evidence="1">
    <location>
        <begin position="65"/>
        <end position="84"/>
    </location>
</feature>
<accession>A0A1C6UR62</accession>
<name>A0A1C6UR62_9ACTN</name>
<evidence type="ECO:0000313" key="3">
    <source>
        <dbReference type="EMBL" id="SCL56488.1"/>
    </source>
</evidence>
<keyword evidence="2" id="KW-0812">Transmembrane</keyword>
<organism evidence="3 4">
    <name type="scientific">Micromonospora citrea</name>
    <dbReference type="NCBI Taxonomy" id="47855"/>
    <lineage>
        <taxon>Bacteria</taxon>
        <taxon>Bacillati</taxon>
        <taxon>Actinomycetota</taxon>
        <taxon>Actinomycetes</taxon>
        <taxon>Micromonosporales</taxon>
        <taxon>Micromonosporaceae</taxon>
        <taxon>Micromonospora</taxon>
    </lineage>
</organism>
<protein>
    <submittedName>
        <fullName evidence="3">Uncharacterized protein</fullName>
    </submittedName>
</protein>
<dbReference type="Proteomes" id="UP000199001">
    <property type="component" value="Unassembled WGS sequence"/>
</dbReference>